<proteinExistence type="predicted"/>
<comment type="caution">
    <text evidence="3">The sequence shown here is derived from an EMBL/GenBank/DDBJ whole genome shotgun (WGS) entry which is preliminary data.</text>
</comment>
<organism evidence="3 4">
    <name type="scientific">Helicobacter fennelliae MRY12-0050</name>
    <dbReference type="NCBI Taxonomy" id="1325130"/>
    <lineage>
        <taxon>Bacteria</taxon>
        <taxon>Pseudomonadati</taxon>
        <taxon>Campylobacterota</taxon>
        <taxon>Epsilonproteobacteria</taxon>
        <taxon>Campylobacterales</taxon>
        <taxon>Helicobacteraceae</taxon>
        <taxon>Helicobacter</taxon>
    </lineage>
</organism>
<dbReference type="InterPro" id="IPR050993">
    <property type="entry name" value="Isochorismatase_domain"/>
</dbReference>
<gene>
    <name evidence="3" type="ORF">HFN_1646</name>
</gene>
<feature type="compositionally biased region" description="Polar residues" evidence="1">
    <location>
        <begin position="103"/>
        <end position="117"/>
    </location>
</feature>
<evidence type="ECO:0000256" key="1">
    <source>
        <dbReference type="SAM" id="MobiDB-lite"/>
    </source>
</evidence>
<name>T1DUN6_9HELI</name>
<dbReference type="OrthoDB" id="9796958at2"/>
<feature type="compositionally biased region" description="Low complexity" evidence="1">
    <location>
        <begin position="90"/>
        <end position="102"/>
    </location>
</feature>
<accession>T1DUN6</accession>
<dbReference type="GO" id="GO:0008908">
    <property type="term" value="F:isochorismatase activity"/>
    <property type="evidence" value="ECO:0007669"/>
    <property type="project" value="UniProtKB-EC"/>
</dbReference>
<keyword evidence="4" id="KW-1185">Reference proteome</keyword>
<dbReference type="InterPro" id="IPR000868">
    <property type="entry name" value="Isochorismatase-like_dom"/>
</dbReference>
<feature type="region of interest" description="Disordered" evidence="1">
    <location>
        <begin position="90"/>
        <end position="140"/>
    </location>
</feature>
<reference evidence="3 4" key="1">
    <citation type="journal article" date="2013" name="Genome Announc.">
        <title>Draft Genome Sequence of Helicobacter fennelliae Strain MRY12-0050, Isolated from a Bacteremia Patient.</title>
        <authorList>
            <person name="Rimbara E."/>
            <person name="Matsui M."/>
            <person name="Mori S."/>
            <person name="Suzuki S."/>
            <person name="Suzuki M."/>
            <person name="Kim H."/>
            <person name="Sekizuka T."/>
            <person name="Kuroda M."/>
            <person name="Shibayama K."/>
        </authorList>
    </citation>
    <scope>NUCLEOTIDE SEQUENCE [LARGE SCALE GENOMIC DNA]</scope>
    <source>
        <strain evidence="3 4">MRY12-0050</strain>
    </source>
</reference>
<evidence type="ECO:0000259" key="2">
    <source>
        <dbReference type="Pfam" id="PF00857"/>
    </source>
</evidence>
<dbReference type="EMBL" id="BASD01000004">
    <property type="protein sequence ID" value="GAD18048.1"/>
    <property type="molecule type" value="Genomic_DNA"/>
</dbReference>
<feature type="domain" description="Isochorismatase-like" evidence="2">
    <location>
        <begin position="23"/>
        <end position="236"/>
    </location>
</feature>
<dbReference type="eggNOG" id="COG1335">
    <property type="taxonomic scope" value="Bacteria"/>
</dbReference>
<dbReference type="Pfam" id="PF00857">
    <property type="entry name" value="Isochorismatase"/>
    <property type="match status" value="1"/>
</dbReference>
<sequence>MQYIQSSAQTYHVNNGLLIPQETLFVCVDIQTKLLGAMSYKERVLKNARTLLQGAKILNIPILITEQYPKGLGSTDESLGFKEFLIANNHSSDSNHNSPSQNLESSLNPNANSLDSRTNLDSRNLDSQAPNPQISNLKNPRATHLEIPQCTLMEKTSFSIFGDKSIADFIRQSKRTTLVFFGIETHVCVLQSVWHSVTLGLDVWVAEDALSSRNSDNHDNAIWLMRQKGAKITNTESILFGAMKDSKHPSFKAISALIK</sequence>
<dbReference type="STRING" id="1325130.HFN_1646"/>
<dbReference type="EC" id="3.3.2.1" evidence="3"/>
<feature type="compositionally biased region" description="Polar residues" evidence="1">
    <location>
        <begin position="125"/>
        <end position="138"/>
    </location>
</feature>
<evidence type="ECO:0000313" key="3">
    <source>
        <dbReference type="EMBL" id="GAD18048.1"/>
    </source>
</evidence>
<evidence type="ECO:0000313" key="4">
    <source>
        <dbReference type="Proteomes" id="UP000018143"/>
    </source>
</evidence>
<dbReference type="PANTHER" id="PTHR14119:SF3">
    <property type="entry name" value="ISOCHORISMATASE DOMAIN-CONTAINING PROTEIN 2"/>
    <property type="match status" value="1"/>
</dbReference>
<dbReference type="AlphaFoldDB" id="T1DUN6"/>
<dbReference type="RefSeq" id="WP_023946339.1">
    <property type="nucleotide sequence ID" value="NZ_BASD01000004.1"/>
</dbReference>
<protein>
    <submittedName>
        <fullName evidence="3">Isochorismatase</fullName>
        <ecNumber evidence="3">3.3.2.1</ecNumber>
    </submittedName>
</protein>
<dbReference type="Gene3D" id="3.40.50.850">
    <property type="entry name" value="Isochorismatase-like"/>
    <property type="match status" value="1"/>
</dbReference>
<dbReference type="Proteomes" id="UP000018143">
    <property type="component" value="Unassembled WGS sequence"/>
</dbReference>
<dbReference type="PANTHER" id="PTHR14119">
    <property type="entry name" value="HYDROLASE"/>
    <property type="match status" value="1"/>
</dbReference>
<dbReference type="InterPro" id="IPR036380">
    <property type="entry name" value="Isochorismatase-like_sf"/>
</dbReference>
<keyword evidence="3" id="KW-0378">Hydrolase</keyword>
<dbReference type="SUPFAM" id="SSF52499">
    <property type="entry name" value="Isochorismatase-like hydrolases"/>
    <property type="match status" value="1"/>
</dbReference>